<dbReference type="GO" id="GO:0004340">
    <property type="term" value="F:glucokinase activity"/>
    <property type="evidence" value="ECO:0007669"/>
    <property type="project" value="UniProtKB-EC"/>
</dbReference>
<dbReference type="SUPFAM" id="SSF53067">
    <property type="entry name" value="Actin-like ATPase domain"/>
    <property type="match status" value="1"/>
</dbReference>
<dbReference type="Proteomes" id="UP000541033">
    <property type="component" value="Unassembled WGS sequence"/>
</dbReference>
<dbReference type="AlphaFoldDB" id="A0A7X5R1D4"/>
<comment type="similarity">
    <text evidence="1">Belongs to the ROK (NagC/XylR) family.</text>
</comment>
<dbReference type="PANTHER" id="PTHR18964">
    <property type="entry name" value="ROK (REPRESSOR, ORF, KINASE) FAMILY"/>
    <property type="match status" value="1"/>
</dbReference>
<dbReference type="InterPro" id="IPR043129">
    <property type="entry name" value="ATPase_NBD"/>
</dbReference>
<dbReference type="InterPro" id="IPR000600">
    <property type="entry name" value="ROK"/>
</dbReference>
<evidence type="ECO:0000313" key="3">
    <source>
        <dbReference type="Proteomes" id="UP000541033"/>
    </source>
</evidence>
<comment type="caution">
    <text evidence="2">The sequence shown here is derived from an EMBL/GenBank/DDBJ whole genome shotgun (WGS) entry which is preliminary data.</text>
</comment>
<proteinExistence type="inferred from homology"/>
<keyword evidence="3" id="KW-1185">Reference proteome</keyword>
<reference evidence="2 3" key="1">
    <citation type="submission" date="2020-02" db="EMBL/GenBank/DDBJ databases">
        <title>Sequencing the genomes of 1000 actinobacteria strains.</title>
        <authorList>
            <person name="Klenk H.-P."/>
        </authorList>
    </citation>
    <scope>NUCLEOTIDE SEQUENCE [LARGE SCALE GENOMIC DNA]</scope>
    <source>
        <strain evidence="2 3">DSM 27960</strain>
    </source>
</reference>
<name>A0A7X5R1D4_9MICO</name>
<gene>
    <name evidence="2" type="ORF">FHX76_001692</name>
</gene>
<keyword evidence="2" id="KW-0418">Kinase</keyword>
<sequence>MPDSPVPMPSLGDHEHAVLAIDVGGTDIKIALVESDGSIIGLRRVPTKVNGEHTVATVVHTVAREAKQLAVDYPTIRPAAAGVIVPGIVDEEAGVCVYARNLDWHNEPIRAQFEAALSLPVAFGHDVRTAGDAELQLGAGTGVRDAMVVVIGTGIASAVFVNGSPVVSRGFAGEIGQNRVASTVYSAAVGDGPAAPTLEEIASAGAIARRYAEQSGEQVQGSREVLDRMLGGDPVASRVWNEATSALANCIAQAAGMIAPEVILLAGGLALAGQHLVEPIERHLDVELTIQRRPQLILAQLGGDAGLIGSALKARALAAGERTP</sequence>
<keyword evidence="2" id="KW-0808">Transferase</keyword>
<dbReference type="EMBL" id="JAAMOX010000001">
    <property type="protein sequence ID" value="NIH53824.1"/>
    <property type="molecule type" value="Genomic_DNA"/>
</dbReference>
<evidence type="ECO:0000256" key="1">
    <source>
        <dbReference type="ARBA" id="ARBA00006479"/>
    </source>
</evidence>
<dbReference type="EC" id="2.7.1.2" evidence="2"/>
<protein>
    <submittedName>
        <fullName evidence="2">Glucokinase</fullName>
        <ecNumber evidence="2">2.7.1.2</ecNumber>
    </submittedName>
</protein>
<dbReference type="RefSeq" id="WP_167149754.1">
    <property type="nucleotide sequence ID" value="NZ_JAAMOX010000001.1"/>
</dbReference>
<dbReference type="Pfam" id="PF00480">
    <property type="entry name" value="ROK"/>
    <property type="match status" value="1"/>
</dbReference>
<evidence type="ECO:0000313" key="2">
    <source>
        <dbReference type="EMBL" id="NIH53824.1"/>
    </source>
</evidence>
<accession>A0A7X5R1D4</accession>
<dbReference type="PANTHER" id="PTHR18964:SF149">
    <property type="entry name" value="BIFUNCTIONAL UDP-N-ACETYLGLUCOSAMINE 2-EPIMERASE_N-ACETYLMANNOSAMINE KINASE"/>
    <property type="match status" value="1"/>
</dbReference>
<organism evidence="2 3">
    <name type="scientific">Lysinibacter cavernae</name>
    <dbReference type="NCBI Taxonomy" id="1640652"/>
    <lineage>
        <taxon>Bacteria</taxon>
        <taxon>Bacillati</taxon>
        <taxon>Actinomycetota</taxon>
        <taxon>Actinomycetes</taxon>
        <taxon>Micrococcales</taxon>
        <taxon>Microbacteriaceae</taxon>
        <taxon>Lysinibacter</taxon>
    </lineage>
</organism>
<dbReference type="Gene3D" id="3.30.420.40">
    <property type="match status" value="2"/>
</dbReference>